<dbReference type="Proteomes" id="UP000636709">
    <property type="component" value="Unassembled WGS sequence"/>
</dbReference>
<protein>
    <submittedName>
        <fullName evidence="2">Uncharacterized protein</fullName>
    </submittedName>
</protein>
<dbReference type="OrthoDB" id="691293at2759"/>
<reference evidence="2" key="1">
    <citation type="submission" date="2020-07" db="EMBL/GenBank/DDBJ databases">
        <title>Genome sequence and genetic diversity analysis of an under-domesticated orphan crop, white fonio (Digitaria exilis).</title>
        <authorList>
            <person name="Bennetzen J.L."/>
            <person name="Chen S."/>
            <person name="Ma X."/>
            <person name="Wang X."/>
            <person name="Yssel A.E.J."/>
            <person name="Chaluvadi S.R."/>
            <person name="Johnson M."/>
            <person name="Gangashetty P."/>
            <person name="Hamidou F."/>
            <person name="Sanogo M.D."/>
            <person name="Zwaenepoel A."/>
            <person name="Wallace J."/>
            <person name="Van De Peer Y."/>
            <person name="Van Deynze A."/>
        </authorList>
    </citation>
    <scope>NUCLEOTIDE SEQUENCE</scope>
    <source>
        <tissue evidence="2">Leaves</tissue>
    </source>
</reference>
<comment type="caution">
    <text evidence="2">The sequence shown here is derived from an EMBL/GenBank/DDBJ whole genome shotgun (WGS) entry which is preliminary data.</text>
</comment>
<evidence type="ECO:0000313" key="3">
    <source>
        <dbReference type="Proteomes" id="UP000636709"/>
    </source>
</evidence>
<feature type="compositionally biased region" description="Low complexity" evidence="1">
    <location>
        <begin position="223"/>
        <end position="234"/>
    </location>
</feature>
<proteinExistence type="predicted"/>
<feature type="region of interest" description="Disordered" evidence="1">
    <location>
        <begin position="47"/>
        <end position="82"/>
    </location>
</feature>
<feature type="compositionally biased region" description="Low complexity" evidence="1">
    <location>
        <begin position="180"/>
        <end position="195"/>
    </location>
</feature>
<gene>
    <name evidence="2" type="ORF">HU200_044824</name>
</gene>
<feature type="region of interest" description="Disordered" evidence="1">
    <location>
        <begin position="144"/>
        <end position="284"/>
    </location>
</feature>
<dbReference type="AlphaFoldDB" id="A0A835AYZ9"/>
<feature type="compositionally biased region" description="Basic residues" evidence="1">
    <location>
        <begin position="55"/>
        <end position="69"/>
    </location>
</feature>
<evidence type="ECO:0000256" key="1">
    <source>
        <dbReference type="SAM" id="MobiDB-lite"/>
    </source>
</evidence>
<accession>A0A835AYZ9</accession>
<dbReference type="EMBL" id="JACEFO010002102">
    <property type="protein sequence ID" value="KAF8683882.1"/>
    <property type="molecule type" value="Genomic_DNA"/>
</dbReference>
<sequence>MNRHVRKRAHHTAGTCATHRRHGWLAVAAMISHSAPHLQAPVLNDDALPQTTQPCRRRRPLAAGRRRAAGHGGSKGDRATPCCSFNPLKSLFRRSRSKHRQRTPSRVRDVAPVAATASVPLQQGQEEEEPSFFVYAMPNKGGFGSSGGGAEHKKKKHRTKPCMPSFGSCFRRKKKERKQQQQAINNKAATAATTAVGHPRPALTPASSLLTHPPGSPASLDKTTQAATPTTPSMTQPPSPAPTENGSTISSPAPPGHQRQPPTDSAMSSPLARRMHQQQPKQVEGLEIVEVATGERLSAHELSLIEMVGSSAESSVKSSLEYANEPPVVPQPQQQPAKRAVVERETAEVVKVHQEAPKLWLNGKERFAKPLVPVEAEELWAHDVACSRVHATMLAETLSLDLDLSRTCRPHTLPSDGEPPPSSSTRSLHFRIASADASASVTSSSSSLRLCCCCWDVQLEEAAPCSALSRGEQVSAWRPPSLFPLSGRHEKASARRPPPSPPSPAWRQVIWASI</sequence>
<feature type="region of interest" description="Disordered" evidence="1">
    <location>
        <begin position="485"/>
        <end position="506"/>
    </location>
</feature>
<organism evidence="2 3">
    <name type="scientific">Digitaria exilis</name>
    <dbReference type="NCBI Taxonomy" id="1010633"/>
    <lineage>
        <taxon>Eukaryota</taxon>
        <taxon>Viridiplantae</taxon>
        <taxon>Streptophyta</taxon>
        <taxon>Embryophyta</taxon>
        <taxon>Tracheophyta</taxon>
        <taxon>Spermatophyta</taxon>
        <taxon>Magnoliopsida</taxon>
        <taxon>Liliopsida</taxon>
        <taxon>Poales</taxon>
        <taxon>Poaceae</taxon>
        <taxon>PACMAD clade</taxon>
        <taxon>Panicoideae</taxon>
        <taxon>Panicodae</taxon>
        <taxon>Paniceae</taxon>
        <taxon>Anthephorinae</taxon>
        <taxon>Digitaria</taxon>
    </lineage>
</organism>
<name>A0A835AYZ9_9POAL</name>
<keyword evidence="3" id="KW-1185">Reference proteome</keyword>
<evidence type="ECO:0000313" key="2">
    <source>
        <dbReference type="EMBL" id="KAF8683882.1"/>
    </source>
</evidence>